<protein>
    <submittedName>
        <fullName evidence="3">CSON010351 protein</fullName>
    </submittedName>
</protein>
<keyword evidence="1" id="KW-0560">Oxidoreductase</keyword>
<dbReference type="Pfam" id="PF00106">
    <property type="entry name" value="adh_short"/>
    <property type="match status" value="1"/>
</dbReference>
<dbReference type="EMBL" id="UFQT01000418">
    <property type="protein sequence ID" value="SSX24137.1"/>
    <property type="molecule type" value="Genomic_DNA"/>
</dbReference>
<gene>
    <name evidence="3" type="primary">CSON010351</name>
</gene>
<dbReference type="Gene3D" id="3.40.50.720">
    <property type="entry name" value="NAD(P)-binding Rossmann-like Domain"/>
    <property type="match status" value="1"/>
</dbReference>
<name>A0A336M6X2_CULSO</name>
<dbReference type="AlphaFoldDB" id="A0A336M6X2"/>
<dbReference type="CDD" id="cd05327">
    <property type="entry name" value="retinol-DH_like_SDR_c_like"/>
    <property type="match status" value="1"/>
</dbReference>
<dbReference type="OMA" id="APERCTL"/>
<proteinExistence type="inferred from homology"/>
<dbReference type="PANTHER" id="PTHR43157">
    <property type="entry name" value="PHOSPHATIDYLINOSITOL-GLYCAN BIOSYNTHESIS CLASS F PROTEIN-RELATED"/>
    <property type="match status" value="1"/>
</dbReference>
<organism evidence="3">
    <name type="scientific">Culicoides sonorensis</name>
    <name type="common">Biting midge</name>
    <dbReference type="NCBI Taxonomy" id="179676"/>
    <lineage>
        <taxon>Eukaryota</taxon>
        <taxon>Metazoa</taxon>
        <taxon>Ecdysozoa</taxon>
        <taxon>Arthropoda</taxon>
        <taxon>Hexapoda</taxon>
        <taxon>Insecta</taxon>
        <taxon>Pterygota</taxon>
        <taxon>Neoptera</taxon>
        <taxon>Endopterygota</taxon>
        <taxon>Diptera</taxon>
        <taxon>Nematocera</taxon>
        <taxon>Chironomoidea</taxon>
        <taxon>Ceratopogonidae</taxon>
        <taxon>Ceratopogoninae</taxon>
        <taxon>Culicoides</taxon>
        <taxon>Monoculicoides</taxon>
    </lineage>
</organism>
<dbReference type="GO" id="GO:0016491">
    <property type="term" value="F:oxidoreductase activity"/>
    <property type="evidence" value="ECO:0007669"/>
    <property type="project" value="UniProtKB-KW"/>
</dbReference>
<evidence type="ECO:0000256" key="2">
    <source>
        <dbReference type="RuleBase" id="RU000363"/>
    </source>
</evidence>
<sequence length="288" mass="31774">MTKMQGKVVIVTGANSGIGKETARGLAKMGAKVIMACRNLETANKARDEILLECPEAHLIIHKLDLSSLKSVREFASVIVNTEQKIDVLLHNAGVGGAVFKNFTTEDNLELVMETNYFGPFLLTHLLINLLKQSAPSRIVVVSSVLHKAWPCNSNNLKGKALPFFQYCKSKCAGIRFTLELAKRLKGTGVTANCLHPGVINTGIWRNVGLPASLFVNMIRPCMKTVDEGVLTNMYCVTAEELQNVNGKYFVDCKETALAKRIEDSKLNEELWEATKIIVQLKETDPKI</sequence>
<comment type="similarity">
    <text evidence="2">Belongs to the short-chain dehydrogenases/reductases (SDR) family.</text>
</comment>
<dbReference type="PANTHER" id="PTHR43157:SF66">
    <property type="entry name" value="WW DOMAIN-CONTAINING OXIDOREDUCTASE-LIKE PROTEIN"/>
    <property type="match status" value="1"/>
</dbReference>
<dbReference type="VEuPathDB" id="VectorBase:CSON010351"/>
<dbReference type="InterPro" id="IPR036291">
    <property type="entry name" value="NAD(P)-bd_dom_sf"/>
</dbReference>
<reference evidence="3" key="1">
    <citation type="submission" date="2018-07" db="EMBL/GenBank/DDBJ databases">
        <authorList>
            <person name="Quirk P.G."/>
            <person name="Krulwich T.A."/>
        </authorList>
    </citation>
    <scope>NUCLEOTIDE SEQUENCE</scope>
</reference>
<dbReference type="InterPro" id="IPR002347">
    <property type="entry name" value="SDR_fam"/>
</dbReference>
<evidence type="ECO:0000313" key="3">
    <source>
        <dbReference type="EMBL" id="SSX24137.1"/>
    </source>
</evidence>
<evidence type="ECO:0000256" key="1">
    <source>
        <dbReference type="ARBA" id="ARBA00023002"/>
    </source>
</evidence>
<dbReference type="PRINTS" id="PR00081">
    <property type="entry name" value="GDHRDH"/>
</dbReference>
<dbReference type="PRINTS" id="PR00080">
    <property type="entry name" value="SDRFAMILY"/>
</dbReference>
<accession>A0A336M6X2</accession>
<dbReference type="SUPFAM" id="SSF51735">
    <property type="entry name" value="NAD(P)-binding Rossmann-fold domains"/>
    <property type="match status" value="1"/>
</dbReference>